<keyword evidence="5 8" id="KW-0460">Magnesium</keyword>
<dbReference type="InterPro" id="IPR010043">
    <property type="entry name" value="UTase/UR"/>
</dbReference>
<feature type="domain" description="ACT" evidence="9">
    <location>
        <begin position="693"/>
        <end position="777"/>
    </location>
</feature>
<comment type="activity regulation">
    <text evidence="8">Uridylyltransferase (UTase) activity is inhibited by glutamine, while glutamine activates uridylyl-removing (UR) activity.</text>
</comment>
<evidence type="ECO:0000259" key="9">
    <source>
        <dbReference type="PROSITE" id="PS51671"/>
    </source>
</evidence>
<dbReference type="CDD" id="cd00077">
    <property type="entry name" value="HDc"/>
    <property type="match status" value="1"/>
</dbReference>
<keyword evidence="12" id="KW-1185">Reference proteome</keyword>
<dbReference type="RefSeq" id="WP_120355600.1">
    <property type="nucleotide sequence ID" value="NZ_RAQO01000008.1"/>
</dbReference>
<dbReference type="PANTHER" id="PTHR47320:SF1">
    <property type="entry name" value="BIFUNCTIONAL URIDYLYLTRANSFERASE_URIDYLYL-REMOVING ENZYME"/>
    <property type="match status" value="1"/>
</dbReference>
<comment type="function">
    <text evidence="8">Modifies, by uridylylation and deuridylylation, the PII regulatory proteins (GlnB and homologs), in response to the nitrogen status of the cell that GlnD senses through the glutamine level. Under low glutamine levels, catalyzes the conversion of the PII proteins and UTP to PII-UMP and PPi, while under higher glutamine levels, GlnD hydrolyzes PII-UMP to PII and UMP (deuridylylation). Thus, controls uridylylation state and activity of the PII proteins, and plays an important role in the regulation of nitrogen metabolism.</text>
</comment>
<evidence type="ECO:0000256" key="8">
    <source>
        <dbReference type="HAMAP-Rule" id="MF_00277"/>
    </source>
</evidence>
<gene>
    <name evidence="8 11" type="primary">glnD</name>
    <name evidence="11" type="ORF">DBZ36_14080</name>
</gene>
<keyword evidence="3" id="KW-0677">Repeat</keyword>
<sequence>MEVSINSPCLEDYQTPSIKDCKQFLSDDLEWSENQFDLGVNVYDLVLHRAAQMDLLLVQLWQDLGLAQHDGLSLIAVGGYGRGELHPHSDIDILVLTQDALPPKLAESLSAFITLLWDLRLDVGQSVRTLQECLELGSSDITIATNLQESRLLTGNETHYIQLQLAVSTDEFWSTAAFFEAKKSEQQQRHQQHNDNAYSLEPDIKGNLGGLRDIQTICWVAGRHFGSSDIDELAKHGFLTLAESRELQDCRDFLWRVRFALHLGLNKADDRLLFDRQTSVAQRLGYSGKFNAPVERLMKHFFQTVRRVTELNEMLLQLFDEAILGNTAMDVRAIDDNFNLRGNLIASHNKRLFLDQPEQILQLFLHIADNEQVEGVYSSTLRQLREARRRLTHWLQDDPECRRLFRKLIKHPRFSGIVFTLMHRYGVMSAYFPAWSRIVGQMQFDLFHAFTVDEHTHRLIKNIDFFSNAASAADHPLCHQIYPRLERPDLLLLAALFHDIAKGRQGDHSSLGAVDALDFCLAHGFSQPSARLVAWLVQNHLVMSVTAQRRDIYDPDVIHEFANLVRDQRRLDMLLCLTVADIRATNDDTWNSWKRSLLGELYHATQKALRRGLEKPVDLRGMIRDKKLKAKALLAHKGYSEEQILSLWSRFRPDYFLRHTPEQITWHSDHLWGHSPREPLVLISKRATRGGTEIFIHSKDIDHLFASVAATLDQRNLTILDAQVMASRDGFAIDTFVVLEPDGQAVTGQRAAQVRQALVKMLHFAHPIDLTPRRTSRQMQQFSVKPKIEFLPTRGKRTLLELVALDKPGLLARISSVFQKLDFTIHAAKVTTIGEKAEDFFSVSNSEREALNDEERSLLKTELERQLNL</sequence>
<keyword evidence="1 8" id="KW-0808">Transferase</keyword>
<dbReference type="Pfam" id="PF01966">
    <property type="entry name" value="HD"/>
    <property type="match status" value="1"/>
</dbReference>
<dbReference type="EC" id="3.1.4.-" evidence="8"/>
<proteinExistence type="inferred from homology"/>
<evidence type="ECO:0000256" key="3">
    <source>
        <dbReference type="ARBA" id="ARBA00022737"/>
    </source>
</evidence>
<name>A0A420E876_9ALTE</name>
<dbReference type="EC" id="2.7.7.59" evidence="8"/>
<dbReference type="SUPFAM" id="SSF81593">
    <property type="entry name" value="Nucleotidyltransferase substrate binding subunit/domain"/>
    <property type="match status" value="1"/>
</dbReference>
<dbReference type="CDD" id="cd05401">
    <property type="entry name" value="NT_GlnE_GlnD_like"/>
    <property type="match status" value="1"/>
</dbReference>
<evidence type="ECO:0000256" key="4">
    <source>
        <dbReference type="ARBA" id="ARBA00022801"/>
    </source>
</evidence>
<evidence type="ECO:0000256" key="5">
    <source>
        <dbReference type="ARBA" id="ARBA00022842"/>
    </source>
</evidence>
<feature type="region of interest" description="Uridylyltransferase" evidence="8">
    <location>
        <begin position="1"/>
        <end position="333"/>
    </location>
</feature>
<comment type="catalytic activity">
    <reaction evidence="8">
        <text>[protein-PII]-L-tyrosine + UTP = [protein-PII]-uridylyl-L-tyrosine + diphosphate</text>
        <dbReference type="Rhea" id="RHEA:13673"/>
        <dbReference type="Rhea" id="RHEA-COMP:12147"/>
        <dbReference type="Rhea" id="RHEA-COMP:12148"/>
        <dbReference type="ChEBI" id="CHEBI:33019"/>
        <dbReference type="ChEBI" id="CHEBI:46398"/>
        <dbReference type="ChEBI" id="CHEBI:46858"/>
        <dbReference type="ChEBI" id="CHEBI:90602"/>
        <dbReference type="EC" id="2.7.7.59"/>
    </reaction>
</comment>
<feature type="domain" description="HD" evidence="10">
    <location>
        <begin position="452"/>
        <end position="574"/>
    </location>
</feature>
<dbReference type="SUPFAM" id="SSF55021">
    <property type="entry name" value="ACT-like"/>
    <property type="match status" value="2"/>
</dbReference>
<comment type="catalytic activity">
    <reaction evidence="8">
        <text>[protein-PII]-uridylyl-L-tyrosine + H2O = [protein-PII]-L-tyrosine + UMP + H(+)</text>
        <dbReference type="Rhea" id="RHEA:48600"/>
        <dbReference type="Rhea" id="RHEA-COMP:12147"/>
        <dbReference type="Rhea" id="RHEA-COMP:12148"/>
        <dbReference type="ChEBI" id="CHEBI:15377"/>
        <dbReference type="ChEBI" id="CHEBI:15378"/>
        <dbReference type="ChEBI" id="CHEBI:46858"/>
        <dbReference type="ChEBI" id="CHEBI:57865"/>
        <dbReference type="ChEBI" id="CHEBI:90602"/>
    </reaction>
</comment>
<protein>
    <recommendedName>
        <fullName evidence="8">Bifunctional uridylyltransferase/uridylyl-removing enzyme</fullName>
        <shortName evidence="8">UTase/UR</shortName>
    </recommendedName>
    <alternativeName>
        <fullName evidence="8">Bifunctional [protein-PII] modification enzyme</fullName>
    </alternativeName>
    <alternativeName>
        <fullName evidence="8">Bifunctional nitrogen sensor protein</fullName>
    </alternativeName>
    <domain>
        <recommendedName>
            <fullName evidence="8">[Protein-PII] uridylyltransferase</fullName>
            <shortName evidence="8">PII uridylyltransferase</shortName>
            <shortName evidence="8">UTase</shortName>
            <ecNumber evidence="8">2.7.7.59</ecNumber>
        </recommendedName>
    </domain>
    <domain>
        <recommendedName>
            <fullName evidence="8">[Protein-PII]-UMP uridylyl-removing enzyme</fullName>
            <shortName evidence="8">UR</shortName>
            <ecNumber evidence="8">3.1.4.-</ecNumber>
        </recommendedName>
    </domain>
</protein>
<dbReference type="InterPro" id="IPR045865">
    <property type="entry name" value="ACT-like_dom_sf"/>
</dbReference>
<dbReference type="Pfam" id="PF08335">
    <property type="entry name" value="GlnD_UR_UTase"/>
    <property type="match status" value="1"/>
</dbReference>
<evidence type="ECO:0000313" key="12">
    <source>
        <dbReference type="Proteomes" id="UP000286482"/>
    </source>
</evidence>
<dbReference type="SUPFAM" id="SSF81301">
    <property type="entry name" value="Nucleotidyltransferase"/>
    <property type="match status" value="1"/>
</dbReference>
<comment type="domain">
    <text evidence="8">Has four distinct domains: an N-terminal nucleotidyltransferase (NT) domain responsible for UTase activity, a central HD domain that encodes UR activity, and two C-terminal ACT domains that seem to have a role in glutamine sensing.</text>
</comment>
<dbReference type="GO" id="GO:0008893">
    <property type="term" value="F:guanosine-3',5'-bis(diphosphate) 3'-diphosphatase activity"/>
    <property type="evidence" value="ECO:0007669"/>
    <property type="project" value="UniProtKB-EC"/>
</dbReference>
<dbReference type="Pfam" id="PF01842">
    <property type="entry name" value="ACT"/>
    <property type="match status" value="1"/>
</dbReference>
<dbReference type="InterPro" id="IPR003607">
    <property type="entry name" value="HD/PDEase_dom"/>
</dbReference>
<dbReference type="OrthoDB" id="9758038at2"/>
<feature type="region of interest" description="Uridylyl-removing" evidence="8">
    <location>
        <begin position="334"/>
        <end position="692"/>
    </location>
</feature>
<evidence type="ECO:0000313" key="11">
    <source>
        <dbReference type="EMBL" id="RKF15514.1"/>
    </source>
</evidence>
<keyword evidence="2 8" id="KW-0548">Nucleotidyltransferase</keyword>
<evidence type="ECO:0000259" key="10">
    <source>
        <dbReference type="PROSITE" id="PS51831"/>
    </source>
</evidence>
<comment type="similarity">
    <text evidence="8">Belongs to the GlnD family.</text>
</comment>
<dbReference type="Proteomes" id="UP000286482">
    <property type="component" value="Unassembled WGS sequence"/>
</dbReference>
<evidence type="ECO:0000256" key="6">
    <source>
        <dbReference type="ARBA" id="ARBA00023268"/>
    </source>
</evidence>
<dbReference type="AlphaFoldDB" id="A0A420E876"/>
<dbReference type="Pfam" id="PF01909">
    <property type="entry name" value="NTP_transf_2"/>
    <property type="match status" value="1"/>
</dbReference>
<dbReference type="InterPro" id="IPR002934">
    <property type="entry name" value="Polymerase_NTP_transf_dom"/>
</dbReference>
<dbReference type="GO" id="GO:0008081">
    <property type="term" value="F:phosphoric diester hydrolase activity"/>
    <property type="evidence" value="ECO:0007669"/>
    <property type="project" value="UniProtKB-UniRule"/>
</dbReference>
<dbReference type="PANTHER" id="PTHR47320">
    <property type="entry name" value="BIFUNCTIONAL URIDYLYLTRANSFERASE/URIDYLYL-REMOVING ENZYME"/>
    <property type="match status" value="1"/>
</dbReference>
<dbReference type="Gene3D" id="3.30.70.260">
    <property type="match status" value="1"/>
</dbReference>
<dbReference type="GO" id="GO:0006808">
    <property type="term" value="P:regulation of nitrogen utilization"/>
    <property type="evidence" value="ECO:0007669"/>
    <property type="project" value="UniProtKB-UniRule"/>
</dbReference>
<organism evidence="11 12">
    <name type="scientific">Alginatibacterium sediminis</name>
    <dbReference type="NCBI Taxonomy" id="2164068"/>
    <lineage>
        <taxon>Bacteria</taxon>
        <taxon>Pseudomonadati</taxon>
        <taxon>Pseudomonadota</taxon>
        <taxon>Gammaproteobacteria</taxon>
        <taxon>Alteromonadales</taxon>
        <taxon>Alteromonadaceae</taxon>
        <taxon>Alginatibacterium</taxon>
    </lineage>
</organism>
<feature type="domain" description="ACT" evidence="9">
    <location>
        <begin position="799"/>
        <end position="869"/>
    </location>
</feature>
<comment type="caution">
    <text evidence="11">The sequence shown here is derived from an EMBL/GenBank/DDBJ whole genome shotgun (WGS) entry which is preliminary data.</text>
</comment>
<accession>A0A420E876</accession>
<dbReference type="CDD" id="cd04899">
    <property type="entry name" value="ACT_ACR-UUR-like_2"/>
    <property type="match status" value="1"/>
</dbReference>
<evidence type="ECO:0000256" key="1">
    <source>
        <dbReference type="ARBA" id="ARBA00022679"/>
    </source>
</evidence>
<dbReference type="NCBIfam" id="NF002487">
    <property type="entry name" value="PRK01759.1"/>
    <property type="match status" value="1"/>
</dbReference>
<evidence type="ECO:0000256" key="2">
    <source>
        <dbReference type="ARBA" id="ARBA00022695"/>
    </source>
</evidence>
<dbReference type="InterPro" id="IPR006674">
    <property type="entry name" value="HD_domain"/>
</dbReference>
<dbReference type="InterPro" id="IPR043519">
    <property type="entry name" value="NT_sf"/>
</dbReference>
<comment type="catalytic activity">
    <reaction evidence="7">
        <text>guanosine 3',5'-bis(diphosphate) + H2O = GDP + diphosphate + H(+)</text>
        <dbReference type="Rhea" id="RHEA:14253"/>
        <dbReference type="ChEBI" id="CHEBI:15377"/>
        <dbReference type="ChEBI" id="CHEBI:15378"/>
        <dbReference type="ChEBI" id="CHEBI:33019"/>
        <dbReference type="ChEBI" id="CHEBI:58189"/>
        <dbReference type="ChEBI" id="CHEBI:77828"/>
        <dbReference type="EC" id="3.1.7.2"/>
    </reaction>
</comment>
<dbReference type="EMBL" id="RAQO01000008">
    <property type="protein sequence ID" value="RKF15514.1"/>
    <property type="molecule type" value="Genomic_DNA"/>
</dbReference>
<dbReference type="HAMAP" id="MF_00277">
    <property type="entry name" value="PII_uridylyl_transf"/>
    <property type="match status" value="1"/>
</dbReference>
<keyword evidence="6 8" id="KW-0511">Multifunctional enzyme</keyword>
<evidence type="ECO:0000256" key="7">
    <source>
        <dbReference type="ARBA" id="ARBA00047968"/>
    </source>
</evidence>
<keyword evidence="4 8" id="KW-0378">Hydrolase</keyword>
<reference evidence="11 12" key="1">
    <citation type="submission" date="2018-09" db="EMBL/GenBank/DDBJ databases">
        <authorList>
            <person name="Wang Z."/>
        </authorList>
    </citation>
    <scope>NUCLEOTIDE SEQUENCE [LARGE SCALE GENOMIC DNA]</scope>
    <source>
        <strain evidence="11 12">ALS 81</strain>
    </source>
</reference>
<dbReference type="PIRSF" id="PIRSF006288">
    <property type="entry name" value="PII_uridyltransf"/>
    <property type="match status" value="1"/>
</dbReference>
<dbReference type="PROSITE" id="PS51831">
    <property type="entry name" value="HD"/>
    <property type="match status" value="1"/>
</dbReference>
<dbReference type="CDD" id="cd04900">
    <property type="entry name" value="ACT_UUR-like_1"/>
    <property type="match status" value="1"/>
</dbReference>
<dbReference type="SMART" id="SM00471">
    <property type="entry name" value="HDc"/>
    <property type="match status" value="1"/>
</dbReference>
<dbReference type="InterPro" id="IPR013546">
    <property type="entry name" value="PII_UdlTrfase/GS_AdlTrfase"/>
</dbReference>
<dbReference type="InterPro" id="IPR002912">
    <property type="entry name" value="ACT_dom"/>
</dbReference>
<dbReference type="Gene3D" id="1.10.3090.10">
    <property type="entry name" value="cca-adding enzyme, domain 2"/>
    <property type="match status" value="1"/>
</dbReference>
<dbReference type="SUPFAM" id="SSF109604">
    <property type="entry name" value="HD-domain/PDEase-like"/>
    <property type="match status" value="1"/>
</dbReference>
<dbReference type="PROSITE" id="PS51671">
    <property type="entry name" value="ACT"/>
    <property type="match status" value="2"/>
</dbReference>
<comment type="cofactor">
    <cofactor evidence="8">
        <name>Mg(2+)</name>
        <dbReference type="ChEBI" id="CHEBI:18420"/>
    </cofactor>
</comment>
<dbReference type="GO" id="GO:0008773">
    <property type="term" value="F:[protein-PII] uridylyltransferase activity"/>
    <property type="evidence" value="ECO:0007669"/>
    <property type="project" value="UniProtKB-UniRule"/>
</dbReference>
<dbReference type="NCBIfam" id="TIGR01693">
    <property type="entry name" value="UTase_glnD"/>
    <property type="match status" value="1"/>
</dbReference>